<reference evidence="3" key="2">
    <citation type="journal article" date="2023" name="Microbiol Resour">
        <title>Decontamination and Annotation of the Draft Genome Sequence of the Oomycete Lagenidium giganteum ARSEF 373.</title>
        <authorList>
            <person name="Morgan W.R."/>
            <person name="Tartar A."/>
        </authorList>
    </citation>
    <scope>NUCLEOTIDE SEQUENCE</scope>
    <source>
        <strain evidence="3">ARSEF 373</strain>
    </source>
</reference>
<dbReference type="CDD" id="cd14686">
    <property type="entry name" value="bZIP"/>
    <property type="match status" value="1"/>
</dbReference>
<accession>A0AAV2Z3Q8</accession>
<comment type="caution">
    <text evidence="3">The sequence shown here is derived from an EMBL/GenBank/DDBJ whole genome shotgun (WGS) entry which is preliminary data.</text>
</comment>
<proteinExistence type="predicted"/>
<gene>
    <name evidence="3" type="ORF">N0F65_000255</name>
</gene>
<evidence type="ECO:0008006" key="5">
    <source>
        <dbReference type="Google" id="ProtNLM"/>
    </source>
</evidence>
<reference evidence="3" key="1">
    <citation type="submission" date="2022-11" db="EMBL/GenBank/DDBJ databases">
        <authorList>
            <person name="Morgan W.R."/>
            <person name="Tartar A."/>
        </authorList>
    </citation>
    <scope>NUCLEOTIDE SEQUENCE</scope>
    <source>
        <strain evidence="3">ARSEF 373</strain>
    </source>
</reference>
<feature type="coiled-coil region" evidence="1">
    <location>
        <begin position="195"/>
        <end position="222"/>
    </location>
</feature>
<evidence type="ECO:0000313" key="3">
    <source>
        <dbReference type="EMBL" id="DBA02008.1"/>
    </source>
</evidence>
<organism evidence="3 4">
    <name type="scientific">Lagenidium giganteum</name>
    <dbReference type="NCBI Taxonomy" id="4803"/>
    <lineage>
        <taxon>Eukaryota</taxon>
        <taxon>Sar</taxon>
        <taxon>Stramenopiles</taxon>
        <taxon>Oomycota</taxon>
        <taxon>Peronosporomycetes</taxon>
        <taxon>Pythiales</taxon>
        <taxon>Pythiaceae</taxon>
    </lineage>
</organism>
<keyword evidence="4" id="KW-1185">Reference proteome</keyword>
<feature type="coiled-coil region" evidence="1">
    <location>
        <begin position="246"/>
        <end position="273"/>
    </location>
</feature>
<dbReference type="EMBL" id="DAKRPA010000037">
    <property type="protein sequence ID" value="DBA02008.1"/>
    <property type="molecule type" value="Genomic_DNA"/>
</dbReference>
<evidence type="ECO:0000256" key="2">
    <source>
        <dbReference type="SAM" id="MobiDB-lite"/>
    </source>
</evidence>
<evidence type="ECO:0000256" key="1">
    <source>
        <dbReference type="SAM" id="Coils"/>
    </source>
</evidence>
<protein>
    <recommendedName>
        <fullName evidence="5">BZIP domain-containing protein</fullName>
    </recommendedName>
</protein>
<feature type="region of interest" description="Disordered" evidence="2">
    <location>
        <begin position="118"/>
        <end position="148"/>
    </location>
</feature>
<evidence type="ECO:0000313" key="4">
    <source>
        <dbReference type="Proteomes" id="UP001146120"/>
    </source>
</evidence>
<dbReference type="Proteomes" id="UP001146120">
    <property type="component" value="Unassembled WGS sequence"/>
</dbReference>
<name>A0AAV2Z3Q8_9STRA</name>
<sequence>MAKGHFPAAGSHEVVHQSVGKVQVNLSLRLEKTDDMSALFAPSSMQPHSAIHMHPQVPHPQEEGLRVLKAEGDHFEGSPTDMTELFGMVTMDMDAPQDGAMSVDDGAGWLMTPAHSWAWQDGSGHATGHDGNAPPQGPQPDRSPLHQPVSTTAARGALSALNNATDPATDLAMRKKMRALELKRKRNRECMRRARLRKRQERDTIQQTIEDLEKQLAQLRMQKLNDNGHTLSLRDAKDASAGKISCDELQMLADAFRRENAELERVVKHKEALVASVREIAKEMSLMEVDDANAPFRMDPDEGVDEKLFLWVYDVLPVLPRLTAANVQTLVQRSYAKIQKYAALAAQCTPSANKVLGWDDKRFLDGQWVNFMFSKDFHHVTLEEVLNKSWTASTDLNKIRAFQPRTQRMRLVRRLDEDTIVIARSMFLPNDDRDYCTIMLVFRYKTETGYIVGTQTVLPDDPLVRVDPGANYVYVHLCYALIFTYLETGGVRAEFGGRVGNGTELYARLVAMDVLLATLRWENYCVGPLLRLDG</sequence>
<keyword evidence="1" id="KW-0175">Coiled coil</keyword>
<dbReference type="AlphaFoldDB" id="A0AAV2Z3Q8"/>